<gene>
    <name evidence="3" type="ORF">METZ01_LOCUS242335</name>
</gene>
<organism evidence="3">
    <name type="scientific">marine metagenome</name>
    <dbReference type="NCBI Taxonomy" id="408172"/>
    <lineage>
        <taxon>unclassified sequences</taxon>
        <taxon>metagenomes</taxon>
        <taxon>ecological metagenomes</taxon>
    </lineage>
</organism>
<dbReference type="AlphaFoldDB" id="A0A382HSL3"/>
<dbReference type="InterPro" id="IPR005720">
    <property type="entry name" value="Dihydroorotate_DH_cat"/>
</dbReference>
<dbReference type="GO" id="GO:0005737">
    <property type="term" value="C:cytoplasm"/>
    <property type="evidence" value="ECO:0007669"/>
    <property type="project" value="InterPro"/>
</dbReference>
<accession>A0A382HSL3</accession>
<name>A0A382HSL3_9ZZZZ</name>
<dbReference type="Pfam" id="PF01180">
    <property type="entry name" value="DHO_dh"/>
    <property type="match status" value="1"/>
</dbReference>
<dbReference type="SUPFAM" id="SSF51395">
    <property type="entry name" value="FMN-linked oxidoreductases"/>
    <property type="match status" value="1"/>
</dbReference>
<evidence type="ECO:0000313" key="3">
    <source>
        <dbReference type="EMBL" id="SVB89481.1"/>
    </source>
</evidence>
<protein>
    <recommendedName>
        <fullName evidence="2">Dihydroorotate dehydrogenase catalytic domain-containing protein</fullName>
    </recommendedName>
</protein>
<dbReference type="EMBL" id="UINC01062653">
    <property type="protein sequence ID" value="SVB89481.1"/>
    <property type="molecule type" value="Genomic_DNA"/>
</dbReference>
<keyword evidence="1" id="KW-0560">Oxidoreductase</keyword>
<dbReference type="GO" id="GO:0016627">
    <property type="term" value="F:oxidoreductase activity, acting on the CH-CH group of donors"/>
    <property type="evidence" value="ECO:0007669"/>
    <property type="project" value="InterPro"/>
</dbReference>
<dbReference type="InterPro" id="IPR013785">
    <property type="entry name" value="Aldolase_TIM"/>
</dbReference>
<feature type="domain" description="Dihydroorotate dehydrogenase catalytic" evidence="2">
    <location>
        <begin position="49"/>
        <end position="230"/>
    </location>
</feature>
<dbReference type="Gene3D" id="3.20.20.70">
    <property type="entry name" value="Aldolase class I"/>
    <property type="match status" value="1"/>
</dbReference>
<reference evidence="3" key="1">
    <citation type="submission" date="2018-05" db="EMBL/GenBank/DDBJ databases">
        <authorList>
            <person name="Lanie J.A."/>
            <person name="Ng W.-L."/>
            <person name="Kazmierczak K.M."/>
            <person name="Andrzejewski T.M."/>
            <person name="Davidsen T.M."/>
            <person name="Wayne K.J."/>
            <person name="Tettelin H."/>
            <person name="Glass J.I."/>
            <person name="Rusch D."/>
            <person name="Podicherti R."/>
            <person name="Tsui H.-C.T."/>
            <person name="Winkler M.E."/>
        </authorList>
    </citation>
    <scope>NUCLEOTIDE SEQUENCE</scope>
</reference>
<evidence type="ECO:0000259" key="2">
    <source>
        <dbReference type="Pfam" id="PF01180"/>
    </source>
</evidence>
<evidence type="ECO:0000256" key="1">
    <source>
        <dbReference type="ARBA" id="ARBA00023002"/>
    </source>
</evidence>
<sequence length="243" mass="27381">MMKYFIAAPFGNYLKYKSYPDVVPVTGTWTMESRGGILKRLWKIGVTLRYNSTYQGWTNKLGLPNPGILVGVKKTALNEILSIGELESGDFKKIVEIVSDDQSLEINLSCPNVEHDKNLSWDDTRLFTTSSKRKYCIVKVSPLITIDELKFLIEEIGFKQIHCCNTLPVREGGLSGKTLRPYVNKLINIIRDNWGDSIEIIAGGGVENIQHVDDYLTLGADHISLGTICFTPWRVKALINKRD</sequence>
<proteinExistence type="predicted"/>